<gene>
    <name evidence="6" type="ORF">V1634_05625</name>
</gene>
<dbReference type="PANTHER" id="PTHR43335">
    <property type="entry name" value="ABC TRANSPORTER, ATP-BINDING PROTEIN"/>
    <property type="match status" value="1"/>
</dbReference>
<dbReference type="SMART" id="SM00382">
    <property type="entry name" value="AAA"/>
    <property type="match status" value="1"/>
</dbReference>
<dbReference type="EMBL" id="JAZGQL010000004">
    <property type="protein sequence ID" value="MEE6306310.1"/>
    <property type="molecule type" value="Genomic_DNA"/>
</dbReference>
<evidence type="ECO:0000313" key="6">
    <source>
        <dbReference type="EMBL" id="MEE6306310.1"/>
    </source>
</evidence>
<dbReference type="Gene3D" id="3.40.50.300">
    <property type="entry name" value="P-loop containing nucleotide triphosphate hydrolases"/>
    <property type="match status" value="1"/>
</dbReference>
<evidence type="ECO:0000256" key="2">
    <source>
        <dbReference type="ARBA" id="ARBA00022448"/>
    </source>
</evidence>
<sequence length="249" mass="26486">MTGIVEVRNLSFSYGRRRALTGASWTIGPGVTALLGPNGSGKTTLIKCMVGLSRPSHGQVIIDGRDVSDGKAAQEALGYVPQNPSLPGLAKVRDLVAYAAWLSGMEMARTDAAVEVALGKMQALDLASRRIRTLSGGQRQRVALATGIVHDPRILILDEPTVGLDPGQRLKVRQVIQQFATERPVVLSTHMTEDVEHLADSVGVLVQGKIQYQGPISQLTIADTPGDGRPGSPFERAYDDLIVSLGGSE</sequence>
<comment type="similarity">
    <text evidence="1">Belongs to the ABC transporter superfamily.</text>
</comment>
<evidence type="ECO:0000259" key="5">
    <source>
        <dbReference type="PROSITE" id="PS50893"/>
    </source>
</evidence>
<accession>A0ABU7S8N7</accession>
<organism evidence="6 7">
    <name type="scientific">Plantactinospora veratri</name>
    <dbReference type="NCBI Taxonomy" id="1436122"/>
    <lineage>
        <taxon>Bacteria</taxon>
        <taxon>Bacillati</taxon>
        <taxon>Actinomycetota</taxon>
        <taxon>Actinomycetes</taxon>
        <taxon>Micromonosporales</taxon>
        <taxon>Micromonosporaceae</taxon>
        <taxon>Plantactinospora</taxon>
    </lineage>
</organism>
<dbReference type="GO" id="GO:0005524">
    <property type="term" value="F:ATP binding"/>
    <property type="evidence" value="ECO:0007669"/>
    <property type="project" value="UniProtKB-KW"/>
</dbReference>
<dbReference type="PROSITE" id="PS00211">
    <property type="entry name" value="ABC_TRANSPORTER_1"/>
    <property type="match status" value="1"/>
</dbReference>
<dbReference type="InterPro" id="IPR027417">
    <property type="entry name" value="P-loop_NTPase"/>
</dbReference>
<comment type="caution">
    <text evidence="6">The sequence shown here is derived from an EMBL/GenBank/DDBJ whole genome shotgun (WGS) entry which is preliminary data.</text>
</comment>
<evidence type="ECO:0000313" key="7">
    <source>
        <dbReference type="Proteomes" id="UP001339911"/>
    </source>
</evidence>
<dbReference type="InterPro" id="IPR003593">
    <property type="entry name" value="AAA+_ATPase"/>
</dbReference>
<reference evidence="6 7" key="1">
    <citation type="submission" date="2024-01" db="EMBL/GenBank/DDBJ databases">
        <title>Genome insights into Plantactinospora veratri sp. nov.</title>
        <authorList>
            <person name="Wang L."/>
        </authorList>
    </citation>
    <scope>NUCLEOTIDE SEQUENCE [LARGE SCALE GENOMIC DNA]</scope>
    <source>
        <strain evidence="6 7">NEAU-FHS4</strain>
    </source>
</reference>
<keyword evidence="2" id="KW-0813">Transport</keyword>
<dbReference type="RefSeq" id="WP_331206657.1">
    <property type="nucleotide sequence ID" value="NZ_JAZGQL010000004.1"/>
</dbReference>
<dbReference type="Proteomes" id="UP001339911">
    <property type="component" value="Unassembled WGS sequence"/>
</dbReference>
<name>A0ABU7S8N7_9ACTN</name>
<feature type="domain" description="ABC transporter" evidence="5">
    <location>
        <begin position="5"/>
        <end position="232"/>
    </location>
</feature>
<dbReference type="SUPFAM" id="SSF52540">
    <property type="entry name" value="P-loop containing nucleoside triphosphate hydrolases"/>
    <property type="match status" value="1"/>
</dbReference>
<dbReference type="InterPro" id="IPR017871">
    <property type="entry name" value="ABC_transporter-like_CS"/>
</dbReference>
<dbReference type="InterPro" id="IPR003439">
    <property type="entry name" value="ABC_transporter-like_ATP-bd"/>
</dbReference>
<protein>
    <submittedName>
        <fullName evidence="6">ATP-binding cassette domain-containing protein</fullName>
    </submittedName>
</protein>
<keyword evidence="4 6" id="KW-0067">ATP-binding</keyword>
<proteinExistence type="inferred from homology"/>
<dbReference type="PANTHER" id="PTHR43335:SF2">
    <property type="entry name" value="ABC TRANSPORTER, ATP-BINDING PROTEIN"/>
    <property type="match status" value="1"/>
</dbReference>
<evidence type="ECO:0000256" key="1">
    <source>
        <dbReference type="ARBA" id="ARBA00005417"/>
    </source>
</evidence>
<keyword evidence="3" id="KW-0547">Nucleotide-binding</keyword>
<evidence type="ECO:0000256" key="3">
    <source>
        <dbReference type="ARBA" id="ARBA00022741"/>
    </source>
</evidence>
<dbReference type="Pfam" id="PF00005">
    <property type="entry name" value="ABC_tran"/>
    <property type="match status" value="1"/>
</dbReference>
<dbReference type="PROSITE" id="PS50893">
    <property type="entry name" value="ABC_TRANSPORTER_2"/>
    <property type="match status" value="1"/>
</dbReference>
<evidence type="ECO:0000256" key="4">
    <source>
        <dbReference type="ARBA" id="ARBA00022840"/>
    </source>
</evidence>
<keyword evidence="7" id="KW-1185">Reference proteome</keyword>